<dbReference type="InterPro" id="IPR001077">
    <property type="entry name" value="COMT_C"/>
</dbReference>
<dbReference type="EMBL" id="SDWV01000009">
    <property type="protein sequence ID" value="RYC11146.1"/>
    <property type="molecule type" value="Genomic_DNA"/>
</dbReference>
<dbReference type="Pfam" id="PF08100">
    <property type="entry name" value="Dimerisation"/>
    <property type="match status" value="1"/>
</dbReference>
<feature type="domain" description="O-methyltransferase dimerisation" evidence="6">
    <location>
        <begin position="46"/>
        <end position="117"/>
    </location>
</feature>
<keyword evidence="1" id="KW-0489">Methyltransferase</keyword>
<dbReference type="InterPro" id="IPR036388">
    <property type="entry name" value="WH-like_DNA-bd_sf"/>
</dbReference>
<dbReference type="SUPFAM" id="SSF46785">
    <property type="entry name" value="Winged helix' DNA-binding domain"/>
    <property type="match status" value="1"/>
</dbReference>
<dbReference type="Proteomes" id="UP000291101">
    <property type="component" value="Unassembled WGS sequence"/>
</dbReference>
<reference evidence="7 8" key="1">
    <citation type="submission" date="2019-01" db="EMBL/GenBank/DDBJ databases">
        <title>Novel species of Nocardioides.</title>
        <authorList>
            <person name="Liu Q."/>
            <person name="X Y.-H."/>
        </authorList>
    </citation>
    <scope>NUCLEOTIDE SEQUENCE [LARGE SCALE GENOMIC DNA]</scope>
    <source>
        <strain evidence="7 8">HLT2-9</strain>
    </source>
</reference>
<dbReference type="GO" id="GO:0032259">
    <property type="term" value="P:methylation"/>
    <property type="evidence" value="ECO:0007669"/>
    <property type="project" value="UniProtKB-KW"/>
</dbReference>
<evidence type="ECO:0000256" key="2">
    <source>
        <dbReference type="ARBA" id="ARBA00022679"/>
    </source>
</evidence>
<dbReference type="Gene3D" id="3.40.50.150">
    <property type="entry name" value="Vaccinia Virus protein VP39"/>
    <property type="match status" value="1"/>
</dbReference>
<dbReference type="OrthoDB" id="4145676at2"/>
<comment type="caution">
    <text evidence="7">The sequence shown here is derived from an EMBL/GenBank/DDBJ whole genome shotgun (WGS) entry which is preliminary data.</text>
</comment>
<proteinExistence type="predicted"/>
<keyword evidence="3" id="KW-0949">S-adenosyl-L-methionine</keyword>
<dbReference type="PANTHER" id="PTHR43712">
    <property type="entry name" value="PUTATIVE (AFU_ORTHOLOGUE AFUA_4G14580)-RELATED"/>
    <property type="match status" value="1"/>
</dbReference>
<keyword evidence="2" id="KW-0808">Transferase</keyword>
<dbReference type="InterPro" id="IPR036390">
    <property type="entry name" value="WH_DNA-bd_sf"/>
</dbReference>
<dbReference type="PROSITE" id="PS51683">
    <property type="entry name" value="SAM_OMT_II"/>
    <property type="match status" value="1"/>
</dbReference>
<dbReference type="AlphaFoldDB" id="A0A4Q2SY30"/>
<dbReference type="InterPro" id="IPR029063">
    <property type="entry name" value="SAM-dependent_MTases_sf"/>
</dbReference>
<keyword evidence="8" id="KW-1185">Reference proteome</keyword>
<dbReference type="PIRSF" id="PIRSF005739">
    <property type="entry name" value="O-mtase"/>
    <property type="match status" value="1"/>
</dbReference>
<evidence type="ECO:0000313" key="7">
    <source>
        <dbReference type="EMBL" id="RYC11146.1"/>
    </source>
</evidence>
<dbReference type="InterPro" id="IPR012967">
    <property type="entry name" value="COMT_dimerisation"/>
</dbReference>
<accession>A0A4Q2SY30</accession>
<sequence>MWSGGHPCSLCLRNANLRTNARAPTRRRGRVTTMPDLDPSELVGSLAEGYVGSRCLHVVASLGVADVIGDEQRSVAEIARELGVDASSLGRVVRHLASLGIFAMSGDDVSHNEASRLLRHDHPEGLLPLTRLLGMPIIWDSFKSLEEAVRTGRPGTNFHDPNGFFSYLDAHPEESEVYDQGMTAMTTRRISKVVPCYDFSQFDVIADIGGGRGHLLRAVLDQTPGAQGVLFDRAQVASELGSLDRISVQAGSFFTDALPAADCYMLSNVIHDWSDADAVAILTAVRTAAAPTSTLLLFEWVIPDDAGQFEASDIDVYMLALVGGRERTLDEYTHLLAASGWRIQRTVSTPSQDILEAVPTSP</sequence>
<organism evidence="7 8">
    <name type="scientific">Nocardioides zhouii</name>
    <dbReference type="NCBI Taxonomy" id="1168729"/>
    <lineage>
        <taxon>Bacteria</taxon>
        <taxon>Bacillati</taxon>
        <taxon>Actinomycetota</taxon>
        <taxon>Actinomycetes</taxon>
        <taxon>Propionibacteriales</taxon>
        <taxon>Nocardioidaceae</taxon>
        <taxon>Nocardioides</taxon>
    </lineage>
</organism>
<evidence type="ECO:0000256" key="3">
    <source>
        <dbReference type="ARBA" id="ARBA00022691"/>
    </source>
</evidence>
<evidence type="ECO:0000259" key="5">
    <source>
        <dbReference type="Pfam" id="PF00891"/>
    </source>
</evidence>
<dbReference type="Pfam" id="PF00891">
    <property type="entry name" value="Methyltransf_2"/>
    <property type="match status" value="1"/>
</dbReference>
<dbReference type="InterPro" id="IPR016461">
    <property type="entry name" value="COMT-like"/>
</dbReference>
<evidence type="ECO:0000256" key="1">
    <source>
        <dbReference type="ARBA" id="ARBA00022603"/>
    </source>
</evidence>
<evidence type="ECO:0000256" key="4">
    <source>
        <dbReference type="PIRSR" id="PIRSR005739-1"/>
    </source>
</evidence>
<feature type="domain" description="O-methyltransferase C-terminal" evidence="5">
    <location>
        <begin position="142"/>
        <end position="342"/>
    </location>
</feature>
<gene>
    <name evidence="7" type="ORF">EUA94_11125</name>
</gene>
<dbReference type="SUPFAM" id="SSF53335">
    <property type="entry name" value="S-adenosyl-L-methionine-dependent methyltransferases"/>
    <property type="match status" value="1"/>
</dbReference>
<feature type="active site" description="Proton acceptor" evidence="4">
    <location>
        <position position="271"/>
    </location>
</feature>
<dbReference type="Gene3D" id="1.10.10.10">
    <property type="entry name" value="Winged helix-like DNA-binding domain superfamily/Winged helix DNA-binding domain"/>
    <property type="match status" value="1"/>
</dbReference>
<name>A0A4Q2SY30_9ACTN</name>
<dbReference type="GO" id="GO:0046983">
    <property type="term" value="F:protein dimerization activity"/>
    <property type="evidence" value="ECO:0007669"/>
    <property type="project" value="InterPro"/>
</dbReference>
<evidence type="ECO:0000259" key="6">
    <source>
        <dbReference type="Pfam" id="PF08100"/>
    </source>
</evidence>
<dbReference type="GO" id="GO:0008171">
    <property type="term" value="F:O-methyltransferase activity"/>
    <property type="evidence" value="ECO:0007669"/>
    <property type="project" value="InterPro"/>
</dbReference>
<protein>
    <submittedName>
        <fullName evidence="7">Uncharacterized protein</fullName>
    </submittedName>
</protein>
<evidence type="ECO:0000313" key="8">
    <source>
        <dbReference type="Proteomes" id="UP000291101"/>
    </source>
</evidence>
<dbReference type="PANTHER" id="PTHR43712:SF2">
    <property type="entry name" value="O-METHYLTRANSFERASE CICE"/>
    <property type="match status" value="1"/>
</dbReference>
<dbReference type="Gene3D" id="1.10.287.1350">
    <property type="match status" value="1"/>
</dbReference>